<dbReference type="Proteomes" id="UP000265520">
    <property type="component" value="Unassembled WGS sequence"/>
</dbReference>
<name>A0A392MMN3_9FABA</name>
<dbReference type="InterPro" id="IPR036691">
    <property type="entry name" value="Endo/exonu/phosph_ase_sf"/>
</dbReference>
<dbReference type="EMBL" id="LXQA010012410">
    <property type="protein sequence ID" value="MCH87544.1"/>
    <property type="molecule type" value="Genomic_DNA"/>
</dbReference>
<evidence type="ECO:0000313" key="1">
    <source>
        <dbReference type="EMBL" id="MCH87544.1"/>
    </source>
</evidence>
<gene>
    <name evidence="1" type="ORF">A2U01_0008415</name>
</gene>
<sequence>MAIGRSGGLITMWDSNKGSLVDSFQGQGYLGVVLLWGVKKTKCVIVNVYASCVLQAKKALWVDLLVAMRIHRGEHYCIMGDFNSVRCLGERNGVRGGSERSEDTRLFNVFIENTGLIDLPLMGRKYTWMQPNGREVVEGEWTSYQVNGWTGYVLKEKLKRLKGALRIWNKEVYGSVDAKIEALTGEIELLELKGERVGLSEEEQVERKTKFNQLWLLLKSKDSLEFQKSRSRWLKEGDANTSFFHECVKSRKRSNTLVALKKGREWLSRPEDIRLEVVSYFQKHYEEVSWERPKLDGVDFKQLTANEASMLEVVFEESEVAGVIELSDGNKSPGPDGFNFSFFKNFWNILKKDVLRLFQEFHVTAKLPPSFSSYFIALIPKVLSPHQISDFRPISLL</sequence>
<feature type="non-terminal residue" evidence="1">
    <location>
        <position position="397"/>
    </location>
</feature>
<dbReference type="PANTHER" id="PTHR19446">
    <property type="entry name" value="REVERSE TRANSCRIPTASES"/>
    <property type="match status" value="1"/>
</dbReference>
<dbReference type="Gene3D" id="3.60.10.10">
    <property type="entry name" value="Endonuclease/exonuclease/phosphatase"/>
    <property type="match status" value="1"/>
</dbReference>
<dbReference type="SUPFAM" id="SSF56219">
    <property type="entry name" value="DNase I-like"/>
    <property type="match status" value="1"/>
</dbReference>
<dbReference type="AlphaFoldDB" id="A0A392MMN3"/>
<keyword evidence="2" id="KW-1185">Reference proteome</keyword>
<proteinExistence type="predicted"/>
<accession>A0A392MMN3</accession>
<organism evidence="1 2">
    <name type="scientific">Trifolium medium</name>
    <dbReference type="NCBI Taxonomy" id="97028"/>
    <lineage>
        <taxon>Eukaryota</taxon>
        <taxon>Viridiplantae</taxon>
        <taxon>Streptophyta</taxon>
        <taxon>Embryophyta</taxon>
        <taxon>Tracheophyta</taxon>
        <taxon>Spermatophyta</taxon>
        <taxon>Magnoliopsida</taxon>
        <taxon>eudicotyledons</taxon>
        <taxon>Gunneridae</taxon>
        <taxon>Pentapetalae</taxon>
        <taxon>rosids</taxon>
        <taxon>fabids</taxon>
        <taxon>Fabales</taxon>
        <taxon>Fabaceae</taxon>
        <taxon>Papilionoideae</taxon>
        <taxon>50 kb inversion clade</taxon>
        <taxon>NPAAA clade</taxon>
        <taxon>Hologalegina</taxon>
        <taxon>IRL clade</taxon>
        <taxon>Trifolieae</taxon>
        <taxon>Trifolium</taxon>
    </lineage>
</organism>
<protein>
    <recommendedName>
        <fullName evidence="3">LINE-1 reverse transcriptase like</fullName>
    </recommendedName>
</protein>
<evidence type="ECO:0008006" key="3">
    <source>
        <dbReference type="Google" id="ProtNLM"/>
    </source>
</evidence>
<evidence type="ECO:0000313" key="2">
    <source>
        <dbReference type="Proteomes" id="UP000265520"/>
    </source>
</evidence>
<reference evidence="1 2" key="1">
    <citation type="journal article" date="2018" name="Front. Plant Sci.">
        <title>Red Clover (Trifolium pratense) and Zigzag Clover (T. medium) - A Picture of Genomic Similarities and Differences.</title>
        <authorList>
            <person name="Dluhosova J."/>
            <person name="Istvanek J."/>
            <person name="Nedelnik J."/>
            <person name="Repkova J."/>
        </authorList>
    </citation>
    <scope>NUCLEOTIDE SEQUENCE [LARGE SCALE GENOMIC DNA]</scope>
    <source>
        <strain evidence="2">cv. 10/8</strain>
        <tissue evidence="1">Leaf</tissue>
    </source>
</reference>
<comment type="caution">
    <text evidence="1">The sequence shown here is derived from an EMBL/GenBank/DDBJ whole genome shotgun (WGS) entry which is preliminary data.</text>
</comment>